<organism evidence="1">
    <name type="scientific">Uncultured Desulfatiglans sp</name>
    <dbReference type="NCBI Taxonomy" id="1748965"/>
    <lineage>
        <taxon>Bacteria</taxon>
        <taxon>Pseudomonadati</taxon>
        <taxon>Thermodesulfobacteriota</taxon>
        <taxon>Desulfobacteria</taxon>
        <taxon>Desulfatiglandales</taxon>
        <taxon>Desulfatiglandaceae</taxon>
        <taxon>Desulfatiglans</taxon>
        <taxon>environmental samples</taxon>
    </lineage>
</organism>
<dbReference type="Pfam" id="PF13189">
    <property type="entry name" value="Cytidylate_kin2"/>
    <property type="match status" value="1"/>
</dbReference>
<name>A0A653A592_UNCDX</name>
<gene>
    <name evidence="1" type="ORF">TRIP_B250203</name>
</gene>
<dbReference type="AlphaFoldDB" id="A0A653A592"/>
<proteinExistence type="predicted"/>
<reference evidence="1" key="1">
    <citation type="submission" date="2018-07" db="EMBL/GenBank/DDBJ databases">
        <authorList>
            <consortium name="Genoscope - CEA"/>
            <person name="William W."/>
        </authorList>
    </citation>
    <scope>NUCLEOTIDE SEQUENCE</scope>
    <source>
        <strain evidence="1">IK1</strain>
    </source>
</reference>
<sequence length="274" mass="30753">MSLIIISADLYESGRAVAEKAAAKLNYRLIDRELLTEAAARNEVPEAELKRALAENPSLFGMRARPWRRALAVIQKTVLERLLADDAVCHGLGAHLYVVGVSHALKVRVLADAEKEAAVLAEQERIPADKAMKRLEQRKQLRRRWSRSAFGMDETDPGLYDLVIGLSNIDLDEAVQTICDTASYRKFQPMSWSQKCLADLELAARVRTVLLERFPDLKVSADGGTLVVEVRAMKREKRRKAEAIKEMAGRIAGVEYVEVHVVNDIFRQAAESFR</sequence>
<accession>A0A653A592</accession>
<evidence type="ECO:0000313" key="1">
    <source>
        <dbReference type="EMBL" id="VBB43108.1"/>
    </source>
</evidence>
<dbReference type="EMBL" id="UPXX01000018">
    <property type="protein sequence ID" value="VBB43108.1"/>
    <property type="molecule type" value="Genomic_DNA"/>
</dbReference>
<dbReference type="Gene3D" id="3.40.50.300">
    <property type="entry name" value="P-loop containing nucleotide triphosphate hydrolases"/>
    <property type="match status" value="1"/>
</dbReference>
<dbReference type="InterPro" id="IPR027417">
    <property type="entry name" value="P-loop_NTPase"/>
</dbReference>
<evidence type="ECO:0008006" key="2">
    <source>
        <dbReference type="Google" id="ProtNLM"/>
    </source>
</evidence>
<protein>
    <recommendedName>
        <fullName evidence="2">Cytidylate kinase</fullName>
    </recommendedName>
</protein>